<dbReference type="GO" id="GO:0005666">
    <property type="term" value="C:RNA polymerase III complex"/>
    <property type="evidence" value="ECO:0007669"/>
    <property type="project" value="EnsemblFungi"/>
</dbReference>
<evidence type="ECO:0000256" key="8">
    <source>
        <dbReference type="ARBA" id="ARBA00023242"/>
    </source>
</evidence>
<comment type="function">
    <text evidence="9">DNA-dependent RNA polymerase catalyzes the transcription of DNA into RNA using the four ribonucleoside triphosphates as substrates.</text>
</comment>
<evidence type="ECO:0000256" key="1">
    <source>
        <dbReference type="ARBA" id="ARBA00004123"/>
    </source>
</evidence>
<feature type="signal peptide" evidence="13">
    <location>
        <begin position="1"/>
        <end position="23"/>
    </location>
</feature>
<reference evidence="15 16" key="2">
    <citation type="submission" date="2016-08" db="EMBL/GenBank/DDBJ databases">
        <title>Pervasive Adenine N6-methylation of Active Genes in Fungi.</title>
        <authorList>
            <consortium name="DOE Joint Genome Institute"/>
            <person name="Mondo S.J."/>
            <person name="Dannebaum R.O."/>
            <person name="Kuo R.C."/>
            <person name="Labutti K."/>
            <person name="Haridas S."/>
            <person name="Kuo A."/>
            <person name="Salamov A."/>
            <person name="Ahrendt S.R."/>
            <person name="Lipzen A."/>
            <person name="Sullivan W."/>
            <person name="Andreopoulos W.B."/>
            <person name="Clum A."/>
            <person name="Lindquist E."/>
            <person name="Daum C."/>
            <person name="Ramamoorthy G.K."/>
            <person name="Gryganskyi A."/>
            <person name="Culley D."/>
            <person name="Magnuson J.K."/>
            <person name="James T.Y."/>
            <person name="O'Malley M.A."/>
            <person name="Stajich J.E."/>
            <person name="Spatafora J.W."/>
            <person name="Visel A."/>
            <person name="Grigoriev I.V."/>
        </authorList>
    </citation>
    <scope>NUCLEOTIDE SEQUENCE [LARGE SCALE GENOMIC DNA]</scope>
    <source>
        <strain evidence="16">finn</strain>
    </source>
</reference>
<dbReference type="InterPro" id="IPR006288">
    <property type="entry name" value="TFS"/>
</dbReference>
<evidence type="ECO:0000256" key="9">
    <source>
        <dbReference type="PIRNR" id="PIRNR005586"/>
    </source>
</evidence>
<dbReference type="GO" id="GO:0042780">
    <property type="term" value="P:tRNA 3'-end processing"/>
    <property type="evidence" value="ECO:0007669"/>
    <property type="project" value="EnsemblFungi"/>
</dbReference>
<dbReference type="PIRSF" id="PIRSF005586">
    <property type="entry name" value="RNApol_RpoM"/>
    <property type="match status" value="1"/>
</dbReference>
<dbReference type="InterPro" id="IPR012164">
    <property type="entry name" value="Rpa12/Rpb9/Rpc10/TFS"/>
</dbReference>
<dbReference type="GO" id="GO:0003899">
    <property type="term" value="F:DNA-directed RNA polymerase activity"/>
    <property type="evidence" value="ECO:0007669"/>
    <property type="project" value="EnsemblFungi"/>
</dbReference>
<keyword evidence="6" id="KW-0805">Transcription regulation</keyword>
<keyword evidence="5 10" id="KW-0862">Zinc</keyword>
<keyword evidence="4 11" id="KW-0863">Zinc-finger</keyword>
<dbReference type="SUPFAM" id="SSF57783">
    <property type="entry name" value="Zinc beta-ribbon"/>
    <property type="match status" value="1"/>
</dbReference>
<feature type="binding site" evidence="10">
    <location>
        <position position="8"/>
    </location>
    <ligand>
        <name>Zn(2+)</name>
        <dbReference type="ChEBI" id="CHEBI:29105"/>
        <label>1</label>
    </ligand>
</feature>
<feature type="domain" description="TFIIS-type" evidence="14">
    <location>
        <begin position="66"/>
        <end position="106"/>
    </location>
</feature>
<keyword evidence="13" id="KW-0732">Signal</keyword>
<evidence type="ECO:0000256" key="10">
    <source>
        <dbReference type="PIRSR" id="PIRSR005586-1"/>
    </source>
</evidence>
<dbReference type="FunFam" id="2.20.25.10:FF:000005">
    <property type="entry name" value="DNA-directed RNA polymerase subunit"/>
    <property type="match status" value="1"/>
</dbReference>
<evidence type="ECO:0000256" key="11">
    <source>
        <dbReference type="PIRSR" id="PIRSR005586-2"/>
    </source>
</evidence>
<dbReference type="InterPro" id="IPR034014">
    <property type="entry name" value="Zn_ribbon_RPC11_C"/>
</dbReference>
<dbReference type="Gene3D" id="2.20.25.10">
    <property type="match status" value="1"/>
</dbReference>
<organism evidence="15 16">
    <name type="scientific">Piromyces finnis</name>
    <dbReference type="NCBI Taxonomy" id="1754191"/>
    <lineage>
        <taxon>Eukaryota</taxon>
        <taxon>Fungi</taxon>
        <taxon>Fungi incertae sedis</taxon>
        <taxon>Chytridiomycota</taxon>
        <taxon>Chytridiomycota incertae sedis</taxon>
        <taxon>Neocallimastigomycetes</taxon>
        <taxon>Neocallimastigales</taxon>
        <taxon>Neocallimastigaceae</taxon>
        <taxon>Piromyces</taxon>
    </lineage>
</organism>
<evidence type="ECO:0000256" key="3">
    <source>
        <dbReference type="ARBA" id="ARBA00022723"/>
    </source>
</evidence>
<dbReference type="Proteomes" id="UP000193719">
    <property type="component" value="Unassembled WGS sequence"/>
</dbReference>
<feature type="chain" id="PRO_5012237376" description="DNA-directed RNA polymerase subunit" evidence="13">
    <location>
        <begin position="24"/>
        <end position="108"/>
    </location>
</feature>
<evidence type="ECO:0000313" key="15">
    <source>
        <dbReference type="EMBL" id="ORX58486.1"/>
    </source>
</evidence>
<dbReference type="InterPro" id="IPR001529">
    <property type="entry name" value="Zn_ribbon_RPB9"/>
</dbReference>
<dbReference type="Pfam" id="PF01096">
    <property type="entry name" value="Zn_ribbon_TFIIS"/>
    <property type="match status" value="1"/>
</dbReference>
<feature type="binding site" evidence="10">
    <location>
        <position position="5"/>
    </location>
    <ligand>
        <name>Zn(2+)</name>
        <dbReference type="ChEBI" id="CHEBI:29105"/>
        <label>1</label>
    </ligand>
</feature>
<accession>A0A1Y1VKS4</accession>
<evidence type="ECO:0000256" key="5">
    <source>
        <dbReference type="ARBA" id="ARBA00022833"/>
    </source>
</evidence>
<keyword evidence="3 10" id="KW-0479">Metal-binding</keyword>
<keyword evidence="2 9" id="KW-0240">DNA-directed RNA polymerase</keyword>
<evidence type="ECO:0000256" key="6">
    <source>
        <dbReference type="ARBA" id="ARBA00023015"/>
    </source>
</evidence>
<dbReference type="PANTHER" id="PTHR11239:SF12">
    <property type="entry name" value="DNA-DIRECTED RNA POLYMERASE III SUBUNIT RPC10"/>
    <property type="match status" value="1"/>
</dbReference>
<evidence type="ECO:0000256" key="4">
    <source>
        <dbReference type="ARBA" id="ARBA00022771"/>
    </source>
</evidence>
<keyword evidence="8 9" id="KW-0539">Nucleus</keyword>
<feature type="binding site" evidence="10">
    <location>
        <position position="101"/>
    </location>
    <ligand>
        <name>Zn(2+)</name>
        <dbReference type="ChEBI" id="CHEBI:29105"/>
        <label>2</label>
    </ligand>
</feature>
<dbReference type="InterPro" id="IPR001222">
    <property type="entry name" value="Znf_TFIIS"/>
</dbReference>
<feature type="binding site" evidence="10">
    <location>
        <position position="29"/>
    </location>
    <ligand>
        <name>Zn(2+)</name>
        <dbReference type="ChEBI" id="CHEBI:29105"/>
        <label>1</label>
    </ligand>
</feature>
<dbReference type="InterPro" id="IPR019761">
    <property type="entry name" value="DNA-dir_RNA_pol-M_15_CS"/>
</dbReference>
<evidence type="ECO:0000256" key="7">
    <source>
        <dbReference type="ARBA" id="ARBA00023163"/>
    </source>
</evidence>
<dbReference type="GO" id="GO:0006386">
    <property type="term" value="P:termination of RNA polymerase III transcription"/>
    <property type="evidence" value="ECO:0007669"/>
    <property type="project" value="EnsemblFungi"/>
</dbReference>
<dbReference type="AlphaFoldDB" id="A0A1Y1VKS4"/>
<dbReference type="EMBL" id="MCFH01000004">
    <property type="protein sequence ID" value="ORX58486.1"/>
    <property type="molecule type" value="Genomic_DNA"/>
</dbReference>
<dbReference type="SMART" id="SM00440">
    <property type="entry name" value="ZnF_C2C2"/>
    <property type="match status" value="1"/>
</dbReference>
<keyword evidence="7 9" id="KW-0804">Transcription</keyword>
<evidence type="ECO:0000259" key="14">
    <source>
        <dbReference type="PROSITE" id="PS51133"/>
    </source>
</evidence>
<dbReference type="GO" id="GO:0008270">
    <property type="term" value="F:zinc ion binding"/>
    <property type="evidence" value="ECO:0007669"/>
    <property type="project" value="UniProtKB-KW"/>
</dbReference>
<proteinExistence type="inferred from homology"/>
<protein>
    <recommendedName>
        <fullName evidence="9">DNA-directed RNA polymerase subunit</fullName>
    </recommendedName>
</protein>
<dbReference type="PROSITE" id="PS01030">
    <property type="entry name" value="RNA_POL_M_15KD"/>
    <property type="match status" value="1"/>
</dbReference>
<evidence type="ECO:0000256" key="13">
    <source>
        <dbReference type="SAM" id="SignalP"/>
    </source>
</evidence>
<evidence type="ECO:0000256" key="2">
    <source>
        <dbReference type="ARBA" id="ARBA00022478"/>
    </source>
</evidence>
<dbReference type="PANTHER" id="PTHR11239">
    <property type="entry name" value="DNA-DIRECTED RNA POLYMERASE"/>
    <property type="match status" value="1"/>
</dbReference>
<dbReference type="GO" id="GO:0042797">
    <property type="term" value="P:tRNA transcription by RNA polymerase III"/>
    <property type="evidence" value="ECO:0007669"/>
    <property type="project" value="EnsemblFungi"/>
</dbReference>
<dbReference type="GO" id="GO:0006384">
    <property type="term" value="P:transcription initiation at RNA polymerase III promoter"/>
    <property type="evidence" value="ECO:0007669"/>
    <property type="project" value="EnsemblFungi"/>
</dbReference>
<reference evidence="15 16" key="1">
    <citation type="submission" date="2016-08" db="EMBL/GenBank/DDBJ databases">
        <title>Genomes of anaerobic fungi encode conserved fungal cellulosomes for biomass hydrolysis.</title>
        <authorList>
            <consortium name="DOE Joint Genome Institute"/>
            <person name="Haitjema C.H."/>
            <person name="Gilmore S.P."/>
            <person name="Henske J.K."/>
            <person name="Solomon K.V."/>
            <person name="De Groot R."/>
            <person name="Kuo A."/>
            <person name="Mondo S.J."/>
            <person name="Salamov A.A."/>
            <person name="Labutti K."/>
            <person name="Zhao Z."/>
            <person name="Chiniquy J."/>
            <person name="Barry K."/>
            <person name="Brewer H.M."/>
            <person name="Purvine S.O."/>
            <person name="Wright A.T."/>
            <person name="Boxma B."/>
            <person name="Van Alen T."/>
            <person name="Hackstein J.H."/>
            <person name="Baker S.E."/>
            <person name="Grigoriev I.V."/>
            <person name="O'Malley M.A."/>
        </authorList>
    </citation>
    <scope>NUCLEOTIDE SEQUENCE [LARGE SCALE GENOMIC DNA]</scope>
    <source>
        <strain evidence="16">finn</strain>
    </source>
</reference>
<gene>
    <name evidence="15" type="ORF">BCR36DRAFT_317911</name>
</gene>
<dbReference type="PROSITE" id="PS00466">
    <property type="entry name" value="ZF_TFIIS_1"/>
    <property type="match status" value="1"/>
</dbReference>
<feature type="binding site" evidence="10">
    <location>
        <position position="73"/>
    </location>
    <ligand>
        <name>Zn(2+)</name>
        <dbReference type="ChEBI" id="CHEBI:29105"/>
        <label>2</label>
    </ligand>
</feature>
<dbReference type="GO" id="GO:0006355">
    <property type="term" value="P:regulation of DNA-templated transcription"/>
    <property type="evidence" value="ECO:0007669"/>
    <property type="project" value="InterPro"/>
</dbReference>
<feature type="binding site" evidence="10">
    <location>
        <position position="98"/>
    </location>
    <ligand>
        <name>Zn(2+)</name>
        <dbReference type="ChEBI" id="CHEBI:29105"/>
        <label>2</label>
    </ligand>
</feature>
<comment type="similarity">
    <text evidence="9 12">Belongs to the archaeal rpoM/eukaryotic RPA12/RPB9/RPC11 RNA polymerase family.</text>
</comment>
<comment type="subcellular location">
    <subcellularLocation>
        <location evidence="1 9">Nucleus</location>
    </subcellularLocation>
</comment>
<dbReference type="STRING" id="1754191.A0A1Y1VKS4"/>
<sequence>MSWFCPSCGNMLLLQLNLQGIQEFYCQTCPYVFPIIRPQTQVTQFKRKEVDDVLGGAKAWENVDSTEATCPKCENGKAFFMQIQTRSADEPMTIFYKCTECGFQWREQ</sequence>
<dbReference type="CDD" id="cd10509">
    <property type="entry name" value="Zn-ribbon_RPC11"/>
    <property type="match status" value="1"/>
</dbReference>
<dbReference type="SMART" id="SM00661">
    <property type="entry name" value="RPOL9"/>
    <property type="match status" value="1"/>
</dbReference>
<dbReference type="NCBIfam" id="TIGR01384">
    <property type="entry name" value="TFS_arch"/>
    <property type="match status" value="1"/>
</dbReference>
<dbReference type="Pfam" id="PF02150">
    <property type="entry name" value="Zn_ribbon_RPB9"/>
    <property type="match status" value="1"/>
</dbReference>
<name>A0A1Y1VKS4_9FUNG</name>
<evidence type="ECO:0000256" key="12">
    <source>
        <dbReference type="RuleBase" id="RU003474"/>
    </source>
</evidence>
<feature type="zinc finger region" description="C4-type" evidence="11">
    <location>
        <begin position="5"/>
        <end position="29"/>
    </location>
</feature>
<dbReference type="GO" id="GO:0003676">
    <property type="term" value="F:nucleic acid binding"/>
    <property type="evidence" value="ECO:0007669"/>
    <property type="project" value="InterPro"/>
</dbReference>
<dbReference type="OrthoDB" id="282152at2759"/>
<dbReference type="PROSITE" id="PS51133">
    <property type="entry name" value="ZF_TFIIS_2"/>
    <property type="match status" value="1"/>
</dbReference>
<feature type="binding site" evidence="10">
    <location>
        <position position="26"/>
    </location>
    <ligand>
        <name>Zn(2+)</name>
        <dbReference type="ChEBI" id="CHEBI:29105"/>
        <label>1</label>
    </ligand>
</feature>
<feature type="binding site" evidence="10">
    <location>
        <position position="70"/>
    </location>
    <ligand>
        <name>Zn(2+)</name>
        <dbReference type="ChEBI" id="CHEBI:29105"/>
        <label>2</label>
    </ligand>
</feature>
<keyword evidence="16" id="KW-1185">Reference proteome</keyword>
<comment type="caution">
    <text evidence="15">The sequence shown here is derived from an EMBL/GenBank/DDBJ whole genome shotgun (WGS) entry which is preliminary data.</text>
</comment>
<evidence type="ECO:0000313" key="16">
    <source>
        <dbReference type="Proteomes" id="UP000193719"/>
    </source>
</evidence>